<feature type="repeat" description="WD" evidence="5">
    <location>
        <begin position="7"/>
        <end position="48"/>
    </location>
</feature>
<evidence type="ECO:0000256" key="1">
    <source>
        <dbReference type="ARBA" id="ARBA00004123"/>
    </source>
</evidence>
<dbReference type="InterPro" id="IPR048591">
    <property type="entry name" value="WDHD1/CFT4_hel"/>
</dbReference>
<dbReference type="InterPro" id="IPR022100">
    <property type="entry name" value="WDHD1/CFT4_beta-prop_2nd"/>
</dbReference>
<dbReference type="InterPro" id="IPR015943">
    <property type="entry name" value="WD40/YVTN_repeat-like_dom_sf"/>
</dbReference>
<evidence type="ECO:0000256" key="2">
    <source>
        <dbReference type="ARBA" id="ARBA00022574"/>
    </source>
</evidence>
<evidence type="ECO:0000256" key="3">
    <source>
        <dbReference type="ARBA" id="ARBA00022737"/>
    </source>
</evidence>
<dbReference type="InterPro" id="IPR036322">
    <property type="entry name" value="WD40_repeat_dom_sf"/>
</dbReference>
<dbReference type="InterPro" id="IPR019775">
    <property type="entry name" value="WD40_repeat_CS"/>
</dbReference>
<keyword evidence="4" id="KW-0539">Nucleus</keyword>
<feature type="region of interest" description="Disordered" evidence="6">
    <location>
        <begin position="1047"/>
        <end position="1089"/>
    </location>
</feature>
<feature type="region of interest" description="Disordered" evidence="6">
    <location>
        <begin position="841"/>
        <end position="865"/>
    </location>
</feature>
<feature type="compositionally biased region" description="Basic and acidic residues" evidence="6">
    <location>
        <begin position="967"/>
        <end position="979"/>
    </location>
</feature>
<sequence length="1089" mass="119884">MSEFTTNIAHGQGQTCVAFSPRGTYAFTGGADCIVRIWDLVTGKDREPEVATEADGGVTSVTVSNDYWISGSEDTEVRRYLKDKGQLDGHVTTANGVPIRCVAVDPKGKKVAVASDELSLKVVNLEDILQISILTGHKRGVRKVTWHPSSELLTSCGSDGKIIVWDVTHAEPKVLHTIDGIIPTVIDAEVPEFIYDCSAVWHPSGQHFFVASKTHEVVTISRKDWTKTSSFTDNDITGAVTALAVSINGVYLASAVKNMVYVWSTQTRRVLAKHKGTDGAVITQIAFSPTENLIAWTDSEGVFNRWMNAVPPHLPDPVKPSVATKAPTTVPVRRAATPTLFGNDDIVDSTLNGGLAPDVDMDAPGPGDIDDDWLIDDTGGAMYDDADSGPSKTSDKYVKEMVSITKAQPPFQPGSTPMDNKKRYLAYNMLGVIEVTDQDTHHIVNVDFFDRSARKAFHFTDSYKYDLGYLGERGAVFACQPDSGHPAQVVYRPYGTWTGSKEWTYPLTREGTKVLGVSAGGLPPSKSLRHNTDDDLQGFGNVVVATSEGDLTFLSGTGRERRILGLGGDFVTMVAGSEWVFVVHRAGSTTIDGSQNLLYTLINFDDFSVRQRDVLPIPKGHTLKWVGISSEGAPAIYDSAGRVHVLTKFRIPHHGSWTRILDTNLLERRKGKDESYWPVGITQKKFMCLILKGRQAFPGFPRPLVQELDIIMPFRSEEPAEETIQYELMSIDMAYDMLDEDLTTPELGARENAIDKEFVKLILAATKADNYARALELCKLLHLTSAFDAAIKIADFYHLPGLKEKIGILKAEREREDDRLEKMRDKRSSWVKRDKVPKRFAEESSSQWQRPKPFQDSAPPRAIFRPGLAPAPVAVESTRFTSVAPRPAPVASWDDSQESIRDSSVSPDAKRKRVEDELPSEYDMPPPPPKQKSNPFARKSNQENGVKPNPFARKSSDKSGSVQKSESFFEKVDAVETGKKKIPIKSKAKAKKDQKDAPGIKQASLKELFPGGSSKPKKTKAGAGTKVSDVPESDATLVESAMEETQIDIDAQLAADWDLEETQPADDETQMEETQESPDTQTSDIFSES</sequence>
<proteinExistence type="predicted"/>
<keyword evidence="3" id="KW-0677">Repeat</keyword>
<dbReference type="Pfam" id="PF24817">
    <property type="entry name" value="WD40_WDHD1_1st"/>
    <property type="match status" value="1"/>
</dbReference>
<dbReference type="InterPro" id="IPR057646">
    <property type="entry name" value="WD40_WDHD1_1st"/>
</dbReference>
<dbReference type="PANTHER" id="PTHR19932:SF10">
    <property type="entry name" value="WD REPEAT AND HMG-BOX DNA-BINDING PROTEIN 1"/>
    <property type="match status" value="1"/>
</dbReference>
<organism evidence="10 11">
    <name type="scientific">Hohenbuehelia grisea</name>
    <dbReference type="NCBI Taxonomy" id="104357"/>
    <lineage>
        <taxon>Eukaryota</taxon>
        <taxon>Fungi</taxon>
        <taxon>Dikarya</taxon>
        <taxon>Basidiomycota</taxon>
        <taxon>Agaricomycotina</taxon>
        <taxon>Agaricomycetes</taxon>
        <taxon>Agaricomycetidae</taxon>
        <taxon>Agaricales</taxon>
        <taxon>Pleurotineae</taxon>
        <taxon>Pleurotaceae</taxon>
        <taxon>Hohenbuehelia</taxon>
    </lineage>
</organism>
<evidence type="ECO:0000259" key="7">
    <source>
        <dbReference type="Pfam" id="PF12341"/>
    </source>
</evidence>
<dbReference type="PANTHER" id="PTHR19932">
    <property type="entry name" value="WD REPEAT AND HMG-BOX DNA BINDING PROTEIN"/>
    <property type="match status" value="1"/>
</dbReference>
<dbReference type="Proteomes" id="UP001556367">
    <property type="component" value="Unassembled WGS sequence"/>
</dbReference>
<feature type="compositionally biased region" description="Acidic residues" evidence="6">
    <location>
        <begin position="1057"/>
        <end position="1076"/>
    </location>
</feature>
<dbReference type="Gene3D" id="2.130.10.10">
    <property type="entry name" value="YVTN repeat-like/Quinoprotein amine dehydrogenase"/>
    <property type="match status" value="2"/>
</dbReference>
<evidence type="ECO:0000313" key="10">
    <source>
        <dbReference type="EMBL" id="KAL0956736.1"/>
    </source>
</evidence>
<feature type="repeat" description="WD" evidence="5">
    <location>
        <begin position="134"/>
        <end position="167"/>
    </location>
</feature>
<comment type="subcellular location">
    <subcellularLocation>
        <location evidence="1">Nucleus</location>
    </subcellularLocation>
</comment>
<dbReference type="PROSITE" id="PS50082">
    <property type="entry name" value="WD_REPEATS_2"/>
    <property type="match status" value="2"/>
</dbReference>
<dbReference type="PROSITE" id="PS00678">
    <property type="entry name" value="WD_REPEATS_1"/>
    <property type="match status" value="2"/>
</dbReference>
<dbReference type="PROSITE" id="PS50294">
    <property type="entry name" value="WD_REPEATS_REGION"/>
    <property type="match status" value="2"/>
</dbReference>
<dbReference type="SMART" id="SM00320">
    <property type="entry name" value="WD40"/>
    <property type="match status" value="6"/>
</dbReference>
<evidence type="ECO:0000256" key="4">
    <source>
        <dbReference type="ARBA" id="ARBA00023242"/>
    </source>
</evidence>
<comment type="caution">
    <text evidence="10">The sequence shown here is derived from an EMBL/GenBank/DDBJ whole genome shotgun (WGS) entry which is preliminary data.</text>
</comment>
<feature type="domain" description="WDHD1 first WD40" evidence="9">
    <location>
        <begin position="8"/>
        <end position="303"/>
    </location>
</feature>
<feature type="compositionally biased region" description="Polar residues" evidence="6">
    <location>
        <begin position="1077"/>
        <end position="1089"/>
    </location>
</feature>
<evidence type="ECO:0000256" key="6">
    <source>
        <dbReference type="SAM" id="MobiDB-lite"/>
    </source>
</evidence>
<reference evidence="11" key="1">
    <citation type="submission" date="2024-06" db="EMBL/GenBank/DDBJ databases">
        <title>Multi-omics analyses provide insights into the biosynthesis of the anticancer antibiotic pleurotin in Hohenbuehelia grisea.</title>
        <authorList>
            <person name="Weaver J.A."/>
            <person name="Alberti F."/>
        </authorList>
    </citation>
    <scope>NUCLEOTIDE SEQUENCE [LARGE SCALE GENOMIC DNA]</scope>
    <source>
        <strain evidence="11">T-177</strain>
    </source>
</reference>
<evidence type="ECO:0000256" key="5">
    <source>
        <dbReference type="PROSITE-ProRule" id="PRU00221"/>
    </source>
</evidence>
<name>A0ABR3JMG4_9AGAR</name>
<evidence type="ECO:0008006" key="12">
    <source>
        <dbReference type="Google" id="ProtNLM"/>
    </source>
</evidence>
<accession>A0ABR3JMG4</accession>
<dbReference type="SUPFAM" id="SSF50978">
    <property type="entry name" value="WD40 repeat-like"/>
    <property type="match status" value="1"/>
</dbReference>
<dbReference type="EMBL" id="JASNQZ010000006">
    <property type="protein sequence ID" value="KAL0956736.1"/>
    <property type="molecule type" value="Genomic_DNA"/>
</dbReference>
<keyword evidence="2 5" id="KW-0853">WD repeat</keyword>
<evidence type="ECO:0000259" key="8">
    <source>
        <dbReference type="Pfam" id="PF20946"/>
    </source>
</evidence>
<feature type="region of interest" description="Disordered" evidence="6">
    <location>
        <begin position="880"/>
        <end position="1033"/>
    </location>
</feature>
<dbReference type="Pfam" id="PF12341">
    <property type="entry name" value="Mcl1_mid"/>
    <property type="match status" value="1"/>
</dbReference>
<dbReference type="Pfam" id="PF20946">
    <property type="entry name" value="Ctf4_C"/>
    <property type="match status" value="1"/>
</dbReference>
<evidence type="ECO:0000259" key="9">
    <source>
        <dbReference type="Pfam" id="PF24817"/>
    </source>
</evidence>
<evidence type="ECO:0000313" key="11">
    <source>
        <dbReference type="Proteomes" id="UP001556367"/>
    </source>
</evidence>
<feature type="domain" description="WDHD1/CFT4 helical bundle" evidence="8">
    <location>
        <begin position="731"/>
        <end position="815"/>
    </location>
</feature>
<feature type="compositionally biased region" description="Basic residues" evidence="6">
    <location>
        <begin position="980"/>
        <end position="990"/>
    </location>
</feature>
<dbReference type="InterPro" id="IPR001680">
    <property type="entry name" value="WD40_rpt"/>
</dbReference>
<feature type="domain" description="WDHD1/CFT4 second beta-propeller" evidence="7">
    <location>
        <begin position="410"/>
        <end position="713"/>
    </location>
</feature>
<keyword evidence="11" id="KW-1185">Reference proteome</keyword>
<protein>
    <recommendedName>
        <fullName evidence="12">Minichromosome loss protein Mcl1 middle region domain-containing protein</fullName>
    </recommendedName>
</protein>
<gene>
    <name evidence="10" type="ORF">HGRIS_002856</name>
</gene>